<dbReference type="AlphaFoldDB" id="A0A8J2RW27"/>
<accession>A0A8J2RW27</accession>
<proteinExistence type="predicted"/>
<feature type="transmembrane region" description="Helical" evidence="1">
    <location>
        <begin position="111"/>
        <end position="132"/>
    </location>
</feature>
<evidence type="ECO:0000313" key="2">
    <source>
        <dbReference type="EMBL" id="CAH0107494.1"/>
    </source>
</evidence>
<evidence type="ECO:0000313" key="3">
    <source>
        <dbReference type="Proteomes" id="UP000789390"/>
    </source>
</evidence>
<keyword evidence="1" id="KW-0472">Membrane</keyword>
<keyword evidence="1" id="KW-0812">Transmembrane</keyword>
<name>A0A8J2RW27_9CRUS</name>
<dbReference type="EMBL" id="CAKKLH010000276">
    <property type="protein sequence ID" value="CAH0107494.1"/>
    <property type="molecule type" value="Genomic_DNA"/>
</dbReference>
<gene>
    <name evidence="2" type="ORF">DGAL_LOCUS10796</name>
</gene>
<keyword evidence="3" id="KW-1185">Reference proteome</keyword>
<comment type="caution">
    <text evidence="2">The sequence shown here is derived from an EMBL/GenBank/DDBJ whole genome shotgun (WGS) entry which is preliminary data.</text>
</comment>
<dbReference type="Proteomes" id="UP000789390">
    <property type="component" value="Unassembled WGS sequence"/>
</dbReference>
<keyword evidence="1" id="KW-1133">Transmembrane helix</keyword>
<feature type="transmembrane region" description="Helical" evidence="1">
    <location>
        <begin position="83"/>
        <end position="99"/>
    </location>
</feature>
<sequence>MAYQQPASRKLLQVAYLPDLLVRRDLLKECFVTRFAWVDAHIALTAKGAKDGLNFPRFTHVFEDTRNHPGFAMPGIEQINKTIMLKWCYGLVLITTAVVERTTNSPRLLASVFYTVKVLSLCINYLCICILYNAHVHDCAN</sequence>
<protein>
    <submittedName>
        <fullName evidence="2">Uncharacterized protein</fullName>
    </submittedName>
</protein>
<dbReference type="OrthoDB" id="6396933at2759"/>
<organism evidence="2 3">
    <name type="scientific">Daphnia galeata</name>
    <dbReference type="NCBI Taxonomy" id="27404"/>
    <lineage>
        <taxon>Eukaryota</taxon>
        <taxon>Metazoa</taxon>
        <taxon>Ecdysozoa</taxon>
        <taxon>Arthropoda</taxon>
        <taxon>Crustacea</taxon>
        <taxon>Branchiopoda</taxon>
        <taxon>Diplostraca</taxon>
        <taxon>Cladocera</taxon>
        <taxon>Anomopoda</taxon>
        <taxon>Daphniidae</taxon>
        <taxon>Daphnia</taxon>
    </lineage>
</organism>
<evidence type="ECO:0000256" key="1">
    <source>
        <dbReference type="SAM" id="Phobius"/>
    </source>
</evidence>
<reference evidence="2" key="1">
    <citation type="submission" date="2021-11" db="EMBL/GenBank/DDBJ databases">
        <authorList>
            <person name="Schell T."/>
        </authorList>
    </citation>
    <scope>NUCLEOTIDE SEQUENCE</scope>
    <source>
        <strain evidence="2">M5</strain>
    </source>
</reference>